<sequence length="63" mass="7362">MYVAMKHLLFCSISVSSVLTEKQHYLMKRNKTLVMHIKMFQTDTINEDVYMFIADLGMCGKNL</sequence>
<proteinExistence type="predicted"/>
<reference evidence="1" key="2">
    <citation type="journal article" date="2015" name="Fish Shellfish Immunol.">
        <title>Early steps in the European eel (Anguilla anguilla)-Vibrio vulnificus interaction in the gills: Role of the RtxA13 toxin.</title>
        <authorList>
            <person name="Callol A."/>
            <person name="Pajuelo D."/>
            <person name="Ebbesson L."/>
            <person name="Teles M."/>
            <person name="MacKenzie S."/>
            <person name="Amaro C."/>
        </authorList>
    </citation>
    <scope>NUCLEOTIDE SEQUENCE</scope>
</reference>
<dbReference type="AlphaFoldDB" id="A0A0E9VM46"/>
<protein>
    <submittedName>
        <fullName evidence="1">Uncharacterized protein</fullName>
    </submittedName>
</protein>
<name>A0A0E9VM46_ANGAN</name>
<accession>A0A0E9VM46</accession>
<reference evidence="1" key="1">
    <citation type="submission" date="2014-11" db="EMBL/GenBank/DDBJ databases">
        <authorList>
            <person name="Amaro Gonzalez C."/>
        </authorList>
    </citation>
    <scope>NUCLEOTIDE SEQUENCE</scope>
</reference>
<evidence type="ECO:0000313" key="1">
    <source>
        <dbReference type="EMBL" id="JAH78273.1"/>
    </source>
</evidence>
<organism evidence="1">
    <name type="scientific">Anguilla anguilla</name>
    <name type="common">European freshwater eel</name>
    <name type="synonym">Muraena anguilla</name>
    <dbReference type="NCBI Taxonomy" id="7936"/>
    <lineage>
        <taxon>Eukaryota</taxon>
        <taxon>Metazoa</taxon>
        <taxon>Chordata</taxon>
        <taxon>Craniata</taxon>
        <taxon>Vertebrata</taxon>
        <taxon>Euteleostomi</taxon>
        <taxon>Actinopterygii</taxon>
        <taxon>Neopterygii</taxon>
        <taxon>Teleostei</taxon>
        <taxon>Anguilliformes</taxon>
        <taxon>Anguillidae</taxon>
        <taxon>Anguilla</taxon>
    </lineage>
</organism>
<dbReference type="EMBL" id="GBXM01030304">
    <property type="protein sequence ID" value="JAH78273.1"/>
    <property type="molecule type" value="Transcribed_RNA"/>
</dbReference>